<organism evidence="3 4">
    <name type="scientific">Tanacetum coccineum</name>
    <dbReference type="NCBI Taxonomy" id="301880"/>
    <lineage>
        <taxon>Eukaryota</taxon>
        <taxon>Viridiplantae</taxon>
        <taxon>Streptophyta</taxon>
        <taxon>Embryophyta</taxon>
        <taxon>Tracheophyta</taxon>
        <taxon>Spermatophyta</taxon>
        <taxon>Magnoliopsida</taxon>
        <taxon>eudicotyledons</taxon>
        <taxon>Gunneridae</taxon>
        <taxon>Pentapetalae</taxon>
        <taxon>asterids</taxon>
        <taxon>campanulids</taxon>
        <taxon>Asterales</taxon>
        <taxon>Asteraceae</taxon>
        <taxon>Asteroideae</taxon>
        <taxon>Anthemideae</taxon>
        <taxon>Anthemidinae</taxon>
        <taxon>Tanacetum</taxon>
    </lineage>
</organism>
<feature type="non-terminal residue" evidence="3">
    <location>
        <position position="1"/>
    </location>
</feature>
<sequence>LAYVSAKGVFECMRCKDVMLGIQNGFMDEDVDSAKGVFECMRCKDNLVILGLMDMREIGLAEKLFGEMSERDVVLWMLMMSGFLSVGRVVEARKCFDCMPMKNVQALNTMISDAGLKALVDSAPALRSINLGCCSLLTVEAINNLADKLGPVLKELYIDECFDLDAKHIFFLDEAVAAYLEACGAPLRELSLNHVNKVPTLVLRNTHYTSMLDYCIWFAVLHYLSGVSAWYTWVAHHTAISLAKHARNLESLDLSFCREMTNEALGLIADSCSSLKMLKLFGCTQLTSVFTDGHSNEGVKIIGLVESQILKNIEAVELLPLRYSSA</sequence>
<dbReference type="Proteomes" id="UP001151760">
    <property type="component" value="Unassembled WGS sequence"/>
</dbReference>
<comment type="caution">
    <text evidence="3">The sequence shown here is derived from an EMBL/GenBank/DDBJ whole genome shotgun (WGS) entry which is preliminary data.</text>
</comment>
<evidence type="ECO:0000313" key="3">
    <source>
        <dbReference type="EMBL" id="GJT29729.1"/>
    </source>
</evidence>
<reference evidence="3" key="2">
    <citation type="submission" date="2022-01" db="EMBL/GenBank/DDBJ databases">
        <authorList>
            <person name="Yamashiro T."/>
            <person name="Shiraishi A."/>
            <person name="Satake H."/>
            <person name="Nakayama K."/>
        </authorList>
    </citation>
    <scope>NUCLEOTIDE SEQUENCE</scope>
</reference>
<dbReference type="SMART" id="SM00367">
    <property type="entry name" value="LRR_CC"/>
    <property type="match status" value="3"/>
</dbReference>
<dbReference type="Gene3D" id="1.25.40.10">
    <property type="entry name" value="Tetratricopeptide repeat domain"/>
    <property type="match status" value="1"/>
</dbReference>
<keyword evidence="1" id="KW-0677">Repeat</keyword>
<evidence type="ECO:0000256" key="1">
    <source>
        <dbReference type="ARBA" id="ARBA00022737"/>
    </source>
</evidence>
<evidence type="ECO:0000313" key="4">
    <source>
        <dbReference type="Proteomes" id="UP001151760"/>
    </source>
</evidence>
<protein>
    <submittedName>
        <fullName evidence="3">Leucine-rich repeat, cysteine-containing subtype protein</fullName>
    </submittedName>
</protein>
<dbReference type="EMBL" id="BQNB010014567">
    <property type="protein sequence ID" value="GJT29729.1"/>
    <property type="molecule type" value="Genomic_DNA"/>
</dbReference>
<proteinExistence type="predicted"/>
<dbReference type="InterPro" id="IPR002885">
    <property type="entry name" value="PPR_rpt"/>
</dbReference>
<accession>A0ABQ5CXX9</accession>
<dbReference type="PANTHER" id="PTHR13318">
    <property type="entry name" value="PARTNER OF PAIRED, ISOFORM B-RELATED"/>
    <property type="match status" value="1"/>
</dbReference>
<reference evidence="3" key="1">
    <citation type="journal article" date="2022" name="Int. J. Mol. Sci.">
        <title>Draft Genome of Tanacetum Coccineum: Genomic Comparison of Closely Related Tanacetum-Family Plants.</title>
        <authorList>
            <person name="Yamashiro T."/>
            <person name="Shiraishi A."/>
            <person name="Nakayama K."/>
            <person name="Satake H."/>
        </authorList>
    </citation>
    <scope>NUCLEOTIDE SEQUENCE</scope>
</reference>
<dbReference type="Gene3D" id="3.80.10.10">
    <property type="entry name" value="Ribonuclease Inhibitor"/>
    <property type="match status" value="1"/>
</dbReference>
<dbReference type="InterPro" id="IPR011990">
    <property type="entry name" value="TPR-like_helical_dom_sf"/>
</dbReference>
<keyword evidence="4" id="KW-1185">Reference proteome</keyword>
<dbReference type="SUPFAM" id="SSF52047">
    <property type="entry name" value="RNI-like"/>
    <property type="match status" value="1"/>
</dbReference>
<dbReference type="PANTHER" id="PTHR13318:SF145">
    <property type="entry name" value="RAD7"/>
    <property type="match status" value="1"/>
</dbReference>
<dbReference type="InterPro" id="IPR006553">
    <property type="entry name" value="Leu-rich_rpt_Cys-con_subtyp"/>
</dbReference>
<evidence type="ECO:0000256" key="2">
    <source>
        <dbReference type="PROSITE-ProRule" id="PRU00708"/>
    </source>
</evidence>
<dbReference type="InterPro" id="IPR032675">
    <property type="entry name" value="LRR_dom_sf"/>
</dbReference>
<dbReference type="PROSITE" id="PS51375">
    <property type="entry name" value="PPR"/>
    <property type="match status" value="1"/>
</dbReference>
<gene>
    <name evidence="3" type="ORF">Tco_0910004</name>
</gene>
<feature type="repeat" description="PPR" evidence="2">
    <location>
        <begin position="72"/>
        <end position="106"/>
    </location>
</feature>
<name>A0ABQ5CXX9_9ASTR</name>